<keyword evidence="3" id="KW-1185">Reference proteome</keyword>
<dbReference type="Pfam" id="PF00571">
    <property type="entry name" value="CBS"/>
    <property type="match status" value="2"/>
</dbReference>
<dbReference type="PROSITE" id="PS51371">
    <property type="entry name" value="CBS"/>
    <property type="match status" value="2"/>
</dbReference>
<evidence type="ECO:0000313" key="2">
    <source>
        <dbReference type="EMBL" id="ARQ00850.1"/>
    </source>
</evidence>
<organism evidence="2 3">
    <name type="scientific">Pseudorhodoplanes sinuspersici</name>
    <dbReference type="NCBI Taxonomy" id="1235591"/>
    <lineage>
        <taxon>Bacteria</taxon>
        <taxon>Pseudomonadati</taxon>
        <taxon>Pseudomonadota</taxon>
        <taxon>Alphaproteobacteria</taxon>
        <taxon>Hyphomicrobiales</taxon>
        <taxon>Pseudorhodoplanes</taxon>
    </lineage>
</organism>
<evidence type="ECO:0000313" key="3">
    <source>
        <dbReference type="Proteomes" id="UP000194137"/>
    </source>
</evidence>
<dbReference type="Gene3D" id="3.10.580.10">
    <property type="entry name" value="CBS-domain"/>
    <property type="match status" value="1"/>
</dbReference>
<dbReference type="PANTHER" id="PTHR43080">
    <property type="entry name" value="CBS DOMAIN-CONTAINING PROTEIN CBSX3, MITOCHONDRIAL"/>
    <property type="match status" value="1"/>
</dbReference>
<dbReference type="Proteomes" id="UP000194137">
    <property type="component" value="Chromosome"/>
</dbReference>
<protein>
    <submittedName>
        <fullName evidence="2">Uncharacterized protein</fullName>
    </submittedName>
</protein>
<dbReference type="PANTHER" id="PTHR43080:SF26">
    <property type="entry name" value="REGULATORY PROTEIN"/>
    <property type="match status" value="1"/>
</dbReference>
<accession>A0A1W6ZU45</accession>
<dbReference type="InterPro" id="IPR000644">
    <property type="entry name" value="CBS_dom"/>
</dbReference>
<dbReference type="CDD" id="cd04586">
    <property type="entry name" value="CBS_pair_BON_assoc"/>
    <property type="match status" value="1"/>
</dbReference>
<gene>
    <name evidence="2" type="ORF">CAK95_18460</name>
</gene>
<dbReference type="STRING" id="1235591.CAK95_18460"/>
<dbReference type="InterPro" id="IPR046342">
    <property type="entry name" value="CBS_dom_sf"/>
</dbReference>
<dbReference type="Gene3D" id="3.30.1340.30">
    <property type="match status" value="1"/>
</dbReference>
<dbReference type="Pfam" id="PF04972">
    <property type="entry name" value="BON"/>
    <property type="match status" value="1"/>
</dbReference>
<sequence length="245" mass="26640">MKARDVMTQPVISVDADAPISLAIRLLLQKRISGVPVVDATGNLVGVVTEGDFLRRAESGTQHTQPRWLEFLMGPGLLADQYVKAHGRKVGEVMTRDVKTVDEATQLEDIVALMERNNIKRVPVLRGKKLVGIVTRANLLRALASYLHPGAPASTSDTAIRETVLGGLKSEKWAPSATVDAIVRNGVVTLTGFVLDERQRAALKVLAENVPGVKQVRDHMVWVEPISGTTLEPDDLRASKASQHH</sequence>
<keyword evidence="1" id="KW-0129">CBS domain</keyword>
<dbReference type="KEGG" id="psin:CAK95_18460"/>
<dbReference type="InterPro" id="IPR017080">
    <property type="entry name" value="UCP036990_CBS_BON"/>
</dbReference>
<dbReference type="PIRSF" id="PIRSF036990">
    <property type="entry name" value="UCP036990_CBS_BON"/>
    <property type="match status" value="1"/>
</dbReference>
<dbReference type="PROSITE" id="PS50914">
    <property type="entry name" value="BON"/>
    <property type="match status" value="1"/>
</dbReference>
<evidence type="ECO:0000256" key="1">
    <source>
        <dbReference type="ARBA" id="ARBA00023122"/>
    </source>
</evidence>
<dbReference type="SUPFAM" id="SSF54631">
    <property type="entry name" value="CBS-domain pair"/>
    <property type="match status" value="1"/>
</dbReference>
<dbReference type="AlphaFoldDB" id="A0A1W6ZU45"/>
<dbReference type="RefSeq" id="WP_086089244.1">
    <property type="nucleotide sequence ID" value="NZ_CP021112.1"/>
</dbReference>
<name>A0A1W6ZU45_9HYPH</name>
<reference evidence="2 3" key="1">
    <citation type="submission" date="2017-05" db="EMBL/GenBank/DDBJ databases">
        <title>Full genome sequence of Pseudorhodoplanes sinuspersici.</title>
        <authorList>
            <person name="Dastgheib S.M.M."/>
            <person name="Shavandi M."/>
            <person name="Tirandaz H."/>
        </authorList>
    </citation>
    <scope>NUCLEOTIDE SEQUENCE [LARGE SCALE GENOMIC DNA]</scope>
    <source>
        <strain evidence="2 3">RIPI110</strain>
    </source>
</reference>
<dbReference type="InterPro" id="IPR051257">
    <property type="entry name" value="Diverse_CBS-Domain"/>
</dbReference>
<dbReference type="OrthoDB" id="9783590at2"/>
<dbReference type="SMART" id="SM00116">
    <property type="entry name" value="CBS"/>
    <property type="match status" value="2"/>
</dbReference>
<dbReference type="EMBL" id="CP021112">
    <property type="protein sequence ID" value="ARQ00850.1"/>
    <property type="molecule type" value="Genomic_DNA"/>
</dbReference>
<dbReference type="InterPro" id="IPR007055">
    <property type="entry name" value="BON_dom"/>
</dbReference>
<proteinExistence type="predicted"/>